<dbReference type="OrthoDB" id="4507193at2759"/>
<feature type="region of interest" description="Disordered" evidence="1">
    <location>
        <begin position="140"/>
        <end position="175"/>
    </location>
</feature>
<keyword evidence="3" id="KW-1185">Reference proteome</keyword>
<evidence type="ECO:0000313" key="2">
    <source>
        <dbReference type="EMBL" id="CEL05419.1"/>
    </source>
</evidence>
<dbReference type="OMA" id="ANNRAHA"/>
<evidence type="ECO:0000313" key="3">
    <source>
        <dbReference type="Proteomes" id="UP000054771"/>
    </source>
</evidence>
<feature type="region of interest" description="Disordered" evidence="1">
    <location>
        <begin position="1"/>
        <end position="22"/>
    </location>
</feature>
<feature type="compositionally biased region" description="Polar residues" evidence="1">
    <location>
        <begin position="88"/>
        <end position="100"/>
    </location>
</feature>
<name>A0A0U5G0Y8_ASPCI</name>
<proteinExistence type="predicted"/>
<dbReference type="Proteomes" id="UP000054771">
    <property type="component" value="Unassembled WGS sequence"/>
</dbReference>
<organism evidence="2 3">
    <name type="scientific">Aspergillus calidoustus</name>
    <dbReference type="NCBI Taxonomy" id="454130"/>
    <lineage>
        <taxon>Eukaryota</taxon>
        <taxon>Fungi</taxon>
        <taxon>Dikarya</taxon>
        <taxon>Ascomycota</taxon>
        <taxon>Pezizomycotina</taxon>
        <taxon>Eurotiomycetes</taxon>
        <taxon>Eurotiomycetidae</taxon>
        <taxon>Eurotiales</taxon>
        <taxon>Aspergillaceae</taxon>
        <taxon>Aspergillus</taxon>
        <taxon>Aspergillus subgen. Nidulantes</taxon>
    </lineage>
</organism>
<evidence type="ECO:0000256" key="1">
    <source>
        <dbReference type="SAM" id="MobiDB-lite"/>
    </source>
</evidence>
<protein>
    <submittedName>
        <fullName evidence="2">Uncharacterized protein</fullName>
    </submittedName>
</protein>
<dbReference type="AlphaFoldDB" id="A0A0U5G0Y8"/>
<feature type="compositionally biased region" description="Polar residues" evidence="1">
    <location>
        <begin position="66"/>
        <end position="76"/>
    </location>
</feature>
<reference evidence="3" key="1">
    <citation type="journal article" date="2016" name="Genome Announc.">
        <title>Draft genome sequences of fungus Aspergillus calidoustus.</title>
        <authorList>
            <person name="Horn F."/>
            <person name="Linde J."/>
            <person name="Mattern D.J."/>
            <person name="Walther G."/>
            <person name="Guthke R."/>
            <person name="Scherlach K."/>
            <person name="Martin K."/>
            <person name="Brakhage A.A."/>
            <person name="Petzke L."/>
            <person name="Valiante V."/>
        </authorList>
    </citation>
    <scope>NUCLEOTIDE SEQUENCE [LARGE SCALE GENOMIC DNA]</scope>
    <source>
        <strain evidence="3">SF006504</strain>
    </source>
</reference>
<accession>A0A0U5G0Y8</accession>
<feature type="region of interest" description="Disordered" evidence="1">
    <location>
        <begin position="53"/>
        <end position="107"/>
    </location>
</feature>
<dbReference type="EMBL" id="CDMC01000005">
    <property type="protein sequence ID" value="CEL05419.1"/>
    <property type="molecule type" value="Genomic_DNA"/>
</dbReference>
<sequence>MTTFSRSQHADSSRLQHRFARTTDTAAPACKTSLQMSGGPFQQWTYISEGGYANNRAHAPDEDRQAQTASLNSRYPAQSPPRFLLPDGQSQEPALVQNASLPGVSVHGRAWDSGSDSRYRYPPTAAGSLAQYSIQRSSAARNLEYAPPPSSYFETSGRGRGSVGSIGRINDVDSQ</sequence>
<gene>
    <name evidence="2" type="ORF">ASPCAL06537</name>
</gene>